<evidence type="ECO:0008006" key="12">
    <source>
        <dbReference type="Google" id="ProtNLM"/>
    </source>
</evidence>
<evidence type="ECO:0000256" key="4">
    <source>
        <dbReference type="ARBA" id="ARBA00023163"/>
    </source>
</evidence>
<dbReference type="GO" id="GO:0005634">
    <property type="term" value="C:nucleus"/>
    <property type="evidence" value="ECO:0007669"/>
    <property type="project" value="UniProtKB-SubCell"/>
</dbReference>
<evidence type="ECO:0000259" key="9">
    <source>
        <dbReference type="PROSITE" id="PS50953"/>
    </source>
</evidence>
<feature type="region of interest" description="Disordered" evidence="7">
    <location>
        <begin position="168"/>
        <end position="211"/>
    </location>
</feature>
<dbReference type="Proteomes" id="UP000009192">
    <property type="component" value="Unassembled WGS sequence"/>
</dbReference>
<dbReference type="PROSITE" id="PS00036">
    <property type="entry name" value="BZIP_BASIC"/>
    <property type="match status" value="1"/>
</dbReference>
<dbReference type="SMR" id="B4L333"/>
<feature type="coiled-coil region" evidence="6">
    <location>
        <begin position="304"/>
        <end position="338"/>
    </location>
</feature>
<gene>
    <name evidence="10" type="primary">Dmoj\GI15475</name>
    <name evidence="10" type="ORF">Dmoj_GI15475</name>
</gene>
<feature type="region of interest" description="Disordered" evidence="7">
    <location>
        <begin position="41"/>
        <end position="76"/>
    </location>
</feature>
<dbReference type="Pfam" id="PF02173">
    <property type="entry name" value="pKID"/>
    <property type="match status" value="1"/>
</dbReference>
<keyword evidence="5" id="KW-0539">Nucleus</keyword>
<keyword evidence="6" id="KW-0175">Coiled coil</keyword>
<dbReference type="GO" id="GO:0000981">
    <property type="term" value="F:DNA-binding transcription factor activity, RNA polymerase II-specific"/>
    <property type="evidence" value="ECO:0007669"/>
    <property type="project" value="TreeGrafter"/>
</dbReference>
<feature type="domain" description="KID" evidence="9">
    <location>
        <begin position="176"/>
        <end position="235"/>
    </location>
</feature>
<dbReference type="KEGG" id="dmo:Dmoj_GI15475"/>
<dbReference type="SMART" id="SM00338">
    <property type="entry name" value="BRLZ"/>
    <property type="match status" value="1"/>
</dbReference>
<dbReference type="PROSITE" id="PS50953">
    <property type="entry name" value="KID"/>
    <property type="match status" value="1"/>
</dbReference>
<accession>B4L333</accession>
<dbReference type="InterPro" id="IPR001630">
    <property type="entry name" value="Leuzip_CREB"/>
</dbReference>
<dbReference type="InterPro" id="IPR046347">
    <property type="entry name" value="bZIP_sf"/>
</dbReference>
<dbReference type="FunCoup" id="B4L333">
    <property type="interactions" value="1331"/>
</dbReference>
<reference evidence="10 11" key="1">
    <citation type="journal article" date="2007" name="Nature">
        <title>Evolution of genes and genomes on the Drosophila phylogeny.</title>
        <authorList>
            <consortium name="Drosophila 12 Genomes Consortium"/>
            <person name="Clark A.G."/>
            <person name="Eisen M.B."/>
            <person name="Smith D.R."/>
            <person name="Bergman C.M."/>
            <person name="Oliver B."/>
            <person name="Markow T.A."/>
            <person name="Kaufman T.C."/>
            <person name="Kellis M."/>
            <person name="Gelbart W."/>
            <person name="Iyer V.N."/>
            <person name="Pollard D.A."/>
            <person name="Sackton T.B."/>
            <person name="Larracuente A.M."/>
            <person name="Singh N.D."/>
            <person name="Abad J.P."/>
            <person name="Abt D.N."/>
            <person name="Adryan B."/>
            <person name="Aguade M."/>
            <person name="Akashi H."/>
            <person name="Anderson W.W."/>
            <person name="Aquadro C.F."/>
            <person name="Ardell D.H."/>
            <person name="Arguello R."/>
            <person name="Artieri C.G."/>
            <person name="Barbash D.A."/>
            <person name="Barker D."/>
            <person name="Barsanti P."/>
            <person name="Batterham P."/>
            <person name="Batzoglou S."/>
            <person name="Begun D."/>
            <person name="Bhutkar A."/>
            <person name="Blanco E."/>
            <person name="Bosak S.A."/>
            <person name="Bradley R.K."/>
            <person name="Brand A.D."/>
            <person name="Brent M.R."/>
            <person name="Brooks A.N."/>
            <person name="Brown R.H."/>
            <person name="Butlin R.K."/>
            <person name="Caggese C."/>
            <person name="Calvi B.R."/>
            <person name="Bernardo de Carvalho A."/>
            <person name="Caspi A."/>
            <person name="Castrezana S."/>
            <person name="Celniker S.E."/>
            <person name="Chang J.L."/>
            <person name="Chapple C."/>
            <person name="Chatterji S."/>
            <person name="Chinwalla A."/>
            <person name="Civetta A."/>
            <person name="Clifton S.W."/>
            <person name="Comeron J.M."/>
            <person name="Costello J.C."/>
            <person name="Coyne J.A."/>
            <person name="Daub J."/>
            <person name="David R.G."/>
            <person name="Delcher A.L."/>
            <person name="Delehaunty K."/>
            <person name="Do C.B."/>
            <person name="Ebling H."/>
            <person name="Edwards K."/>
            <person name="Eickbush T."/>
            <person name="Evans J.D."/>
            <person name="Filipski A."/>
            <person name="Findeiss S."/>
            <person name="Freyhult E."/>
            <person name="Fulton L."/>
            <person name="Fulton R."/>
            <person name="Garcia A.C."/>
            <person name="Gardiner A."/>
            <person name="Garfield D.A."/>
            <person name="Garvin B.E."/>
            <person name="Gibson G."/>
            <person name="Gilbert D."/>
            <person name="Gnerre S."/>
            <person name="Godfrey J."/>
            <person name="Good R."/>
            <person name="Gotea V."/>
            <person name="Gravely B."/>
            <person name="Greenberg A.J."/>
            <person name="Griffiths-Jones S."/>
            <person name="Gross S."/>
            <person name="Guigo R."/>
            <person name="Gustafson E.A."/>
            <person name="Haerty W."/>
            <person name="Hahn M.W."/>
            <person name="Halligan D.L."/>
            <person name="Halpern A.L."/>
            <person name="Halter G.M."/>
            <person name="Han M.V."/>
            <person name="Heger A."/>
            <person name="Hillier L."/>
            <person name="Hinrichs A.S."/>
            <person name="Holmes I."/>
            <person name="Hoskins R.A."/>
            <person name="Hubisz M.J."/>
            <person name="Hultmark D."/>
            <person name="Huntley M.A."/>
            <person name="Jaffe D.B."/>
            <person name="Jagadeeshan S."/>
            <person name="Jeck W.R."/>
            <person name="Johnson J."/>
            <person name="Jones C.D."/>
            <person name="Jordan W.C."/>
            <person name="Karpen G.H."/>
            <person name="Kataoka E."/>
            <person name="Keightley P.D."/>
            <person name="Kheradpour P."/>
            <person name="Kirkness E.F."/>
            <person name="Koerich L.B."/>
            <person name="Kristiansen K."/>
            <person name="Kudrna D."/>
            <person name="Kulathinal R.J."/>
            <person name="Kumar S."/>
            <person name="Kwok R."/>
            <person name="Lander E."/>
            <person name="Langley C.H."/>
            <person name="Lapoint R."/>
            <person name="Lazzaro B.P."/>
            <person name="Lee S.J."/>
            <person name="Levesque L."/>
            <person name="Li R."/>
            <person name="Lin C.F."/>
            <person name="Lin M.F."/>
            <person name="Lindblad-Toh K."/>
            <person name="Llopart A."/>
            <person name="Long M."/>
            <person name="Low L."/>
            <person name="Lozovsky E."/>
            <person name="Lu J."/>
            <person name="Luo M."/>
            <person name="Machado C.A."/>
            <person name="Makalowski W."/>
            <person name="Marzo M."/>
            <person name="Matsuda M."/>
            <person name="Matzkin L."/>
            <person name="McAllister B."/>
            <person name="McBride C.S."/>
            <person name="McKernan B."/>
            <person name="McKernan K."/>
            <person name="Mendez-Lago M."/>
            <person name="Minx P."/>
            <person name="Mollenhauer M.U."/>
            <person name="Montooth K."/>
            <person name="Mount S.M."/>
            <person name="Mu X."/>
            <person name="Myers E."/>
            <person name="Negre B."/>
            <person name="Newfeld S."/>
            <person name="Nielsen R."/>
            <person name="Noor M.A."/>
            <person name="O'Grady P."/>
            <person name="Pachter L."/>
            <person name="Papaceit M."/>
            <person name="Parisi M.J."/>
            <person name="Parisi M."/>
            <person name="Parts L."/>
            <person name="Pedersen J.S."/>
            <person name="Pesole G."/>
            <person name="Phillippy A.M."/>
            <person name="Ponting C.P."/>
            <person name="Pop M."/>
            <person name="Porcelli D."/>
            <person name="Powell J.R."/>
            <person name="Prohaska S."/>
            <person name="Pruitt K."/>
            <person name="Puig M."/>
            <person name="Quesneville H."/>
            <person name="Ram K.R."/>
            <person name="Rand D."/>
            <person name="Rasmussen M.D."/>
            <person name="Reed L.K."/>
            <person name="Reenan R."/>
            <person name="Reily A."/>
            <person name="Remington K.A."/>
            <person name="Rieger T.T."/>
            <person name="Ritchie M.G."/>
            <person name="Robin C."/>
            <person name="Rogers Y.H."/>
            <person name="Rohde C."/>
            <person name="Rozas J."/>
            <person name="Rubenfield M.J."/>
            <person name="Ruiz A."/>
            <person name="Russo S."/>
            <person name="Salzberg S.L."/>
            <person name="Sanchez-Gracia A."/>
            <person name="Saranga D.J."/>
            <person name="Sato H."/>
            <person name="Schaeffer S.W."/>
            <person name="Schatz M.C."/>
            <person name="Schlenke T."/>
            <person name="Schwartz R."/>
            <person name="Segarra C."/>
            <person name="Singh R.S."/>
            <person name="Sirot L."/>
            <person name="Sirota M."/>
            <person name="Sisneros N.B."/>
            <person name="Smith C.D."/>
            <person name="Smith T.F."/>
            <person name="Spieth J."/>
            <person name="Stage D.E."/>
            <person name="Stark A."/>
            <person name="Stephan W."/>
            <person name="Strausberg R.L."/>
            <person name="Strempel S."/>
            <person name="Sturgill D."/>
            <person name="Sutton G."/>
            <person name="Sutton G.G."/>
            <person name="Tao W."/>
            <person name="Teichmann S."/>
            <person name="Tobari Y.N."/>
            <person name="Tomimura Y."/>
            <person name="Tsolas J.M."/>
            <person name="Valente V.L."/>
            <person name="Venter E."/>
            <person name="Venter J.C."/>
            <person name="Vicario S."/>
            <person name="Vieira F.G."/>
            <person name="Vilella A.J."/>
            <person name="Villasante A."/>
            <person name="Walenz B."/>
            <person name="Wang J."/>
            <person name="Wasserman M."/>
            <person name="Watts T."/>
            <person name="Wilson D."/>
            <person name="Wilson R.K."/>
            <person name="Wing R.A."/>
            <person name="Wolfner M.F."/>
            <person name="Wong A."/>
            <person name="Wong G.K."/>
            <person name="Wu C.I."/>
            <person name="Wu G."/>
            <person name="Yamamoto D."/>
            <person name="Yang H.P."/>
            <person name="Yang S.P."/>
            <person name="Yorke J.A."/>
            <person name="Yoshida K."/>
            <person name="Zdobnov E."/>
            <person name="Zhang P."/>
            <person name="Zhang Y."/>
            <person name="Zimin A.V."/>
            <person name="Baldwin J."/>
            <person name="Abdouelleil A."/>
            <person name="Abdulkadir J."/>
            <person name="Abebe A."/>
            <person name="Abera B."/>
            <person name="Abreu J."/>
            <person name="Acer S.C."/>
            <person name="Aftuck L."/>
            <person name="Alexander A."/>
            <person name="An P."/>
            <person name="Anderson E."/>
            <person name="Anderson S."/>
            <person name="Arachi H."/>
            <person name="Azer M."/>
            <person name="Bachantsang P."/>
            <person name="Barry A."/>
            <person name="Bayul T."/>
            <person name="Berlin A."/>
            <person name="Bessette D."/>
            <person name="Bloom T."/>
            <person name="Blye J."/>
            <person name="Boguslavskiy L."/>
            <person name="Bonnet C."/>
            <person name="Boukhgalter B."/>
            <person name="Bourzgui I."/>
            <person name="Brown A."/>
            <person name="Cahill P."/>
            <person name="Channer S."/>
            <person name="Cheshatsang Y."/>
            <person name="Chuda L."/>
            <person name="Citroen M."/>
            <person name="Collymore A."/>
            <person name="Cooke P."/>
            <person name="Costello M."/>
            <person name="D'Aco K."/>
            <person name="Daza R."/>
            <person name="De Haan G."/>
            <person name="DeGray S."/>
            <person name="DeMaso C."/>
            <person name="Dhargay N."/>
            <person name="Dooley K."/>
            <person name="Dooley E."/>
            <person name="Doricent M."/>
            <person name="Dorje P."/>
            <person name="Dorjee K."/>
            <person name="Dupes A."/>
            <person name="Elong R."/>
            <person name="Falk J."/>
            <person name="Farina A."/>
            <person name="Faro S."/>
            <person name="Ferguson D."/>
            <person name="Fisher S."/>
            <person name="Foley C.D."/>
            <person name="Franke A."/>
            <person name="Friedrich D."/>
            <person name="Gadbois L."/>
            <person name="Gearin G."/>
            <person name="Gearin C.R."/>
            <person name="Giannoukos G."/>
            <person name="Goode T."/>
            <person name="Graham J."/>
            <person name="Grandbois E."/>
            <person name="Grewal S."/>
            <person name="Gyaltsen K."/>
            <person name="Hafez N."/>
            <person name="Hagos B."/>
            <person name="Hall J."/>
            <person name="Henson C."/>
            <person name="Hollinger A."/>
            <person name="Honan T."/>
            <person name="Huard M.D."/>
            <person name="Hughes L."/>
            <person name="Hurhula B."/>
            <person name="Husby M.E."/>
            <person name="Kamat A."/>
            <person name="Kanga B."/>
            <person name="Kashin S."/>
            <person name="Khazanovich D."/>
            <person name="Kisner P."/>
            <person name="Lance K."/>
            <person name="Lara M."/>
            <person name="Lee W."/>
            <person name="Lennon N."/>
            <person name="Letendre F."/>
            <person name="LeVine R."/>
            <person name="Lipovsky A."/>
            <person name="Liu X."/>
            <person name="Liu J."/>
            <person name="Liu S."/>
            <person name="Lokyitsang T."/>
            <person name="Lokyitsang Y."/>
            <person name="Lubonja R."/>
            <person name="Lui A."/>
            <person name="MacDonald P."/>
            <person name="Magnisalis V."/>
            <person name="Maru K."/>
            <person name="Matthews C."/>
            <person name="McCusker W."/>
            <person name="McDonough S."/>
            <person name="Mehta T."/>
            <person name="Meldrim J."/>
            <person name="Meneus L."/>
            <person name="Mihai O."/>
            <person name="Mihalev A."/>
            <person name="Mihova T."/>
            <person name="Mittelman R."/>
            <person name="Mlenga V."/>
            <person name="Montmayeur A."/>
            <person name="Mulrain L."/>
            <person name="Navidi A."/>
            <person name="Naylor J."/>
            <person name="Negash T."/>
            <person name="Nguyen T."/>
            <person name="Nguyen N."/>
            <person name="Nicol R."/>
            <person name="Norbu C."/>
            <person name="Norbu N."/>
            <person name="Novod N."/>
            <person name="O'Neill B."/>
            <person name="Osman S."/>
            <person name="Markiewicz E."/>
            <person name="Oyono O.L."/>
            <person name="Patti C."/>
            <person name="Phunkhang P."/>
            <person name="Pierre F."/>
            <person name="Priest M."/>
            <person name="Raghuraman S."/>
            <person name="Rege F."/>
            <person name="Reyes R."/>
            <person name="Rise C."/>
            <person name="Rogov P."/>
            <person name="Ross K."/>
            <person name="Ryan E."/>
            <person name="Settipalli S."/>
            <person name="Shea T."/>
            <person name="Sherpa N."/>
            <person name="Shi L."/>
            <person name="Shih D."/>
            <person name="Sparrow T."/>
            <person name="Spaulding J."/>
            <person name="Stalker J."/>
            <person name="Stange-Thomann N."/>
            <person name="Stavropoulos S."/>
            <person name="Stone C."/>
            <person name="Strader C."/>
            <person name="Tesfaye S."/>
            <person name="Thomson T."/>
            <person name="Thoulutsang Y."/>
            <person name="Thoulutsang D."/>
            <person name="Topham K."/>
            <person name="Topping I."/>
            <person name="Tsamla T."/>
            <person name="Vassiliev H."/>
            <person name="Vo A."/>
            <person name="Wangchuk T."/>
            <person name="Wangdi T."/>
            <person name="Weiand M."/>
            <person name="Wilkinson J."/>
            <person name="Wilson A."/>
            <person name="Yadav S."/>
            <person name="Young G."/>
            <person name="Yu Q."/>
            <person name="Zembek L."/>
            <person name="Zhong D."/>
            <person name="Zimmer A."/>
            <person name="Zwirko Z."/>
            <person name="Jaffe D.B."/>
            <person name="Alvarez P."/>
            <person name="Brockman W."/>
            <person name="Butler J."/>
            <person name="Chin C."/>
            <person name="Gnerre S."/>
            <person name="Grabherr M."/>
            <person name="Kleber M."/>
            <person name="Mauceli E."/>
            <person name="MacCallum I."/>
        </authorList>
    </citation>
    <scope>NUCLEOTIDE SEQUENCE [LARGE SCALE GENOMIC DNA]</scope>
    <source>
        <strain evidence="11">Tucson 15081-1352.22</strain>
    </source>
</reference>
<dbReference type="PANTHER" id="PTHR45879">
    <property type="entry name" value="CYCLIC AMP RESPONSE ELEMENT-BINDING PROTEIN B"/>
    <property type="match status" value="1"/>
</dbReference>
<keyword evidence="3" id="KW-0238">DNA-binding</keyword>
<dbReference type="eggNOG" id="KOG3584">
    <property type="taxonomic scope" value="Eukaryota"/>
</dbReference>
<sequence length="345" mass="36435">MDSIVEENGNSASSGNVNDVNDVTSAAAVAAAAAAAAAAVAATGGQQQQQQQQQQQTQQNQQSTTSGVPATANTNNASGAASVLTTTANCNIPYPMQTLVQHGLQVQSVIQAANHSGVIQTAAGTQQQQQALVAASAIHKGGTSVVYMTKPANTTVIHTTTSNAVQIPPNFQCKIKPEPTTQHPEDSDDSLSDDDSQHHRSNLTRRPSYNKIFTEISGPDMSASGALQMSDSNVLSSQLSSGAGGGGGGNIAGSPLLHMASDPGYFLSSRIAYNTNNSGIGGEDQTRKREIRLQKNREAARECRRKKKEYIKCLENRVAVLENQNKALIEELKSLKELYCQTKND</sequence>
<dbReference type="FunFam" id="1.20.5.170:FF:000003">
    <property type="entry name" value="cAMP-responsive element modulator isoform X2"/>
    <property type="match status" value="1"/>
</dbReference>
<dbReference type="AlphaFoldDB" id="B4L333"/>
<keyword evidence="4" id="KW-0804">Transcription</keyword>
<keyword evidence="2" id="KW-0805">Transcription regulation</keyword>
<dbReference type="HOGENOM" id="CLU_042675_2_0_1"/>
<organism evidence="10 11">
    <name type="scientific">Drosophila mojavensis</name>
    <name type="common">Fruit fly</name>
    <dbReference type="NCBI Taxonomy" id="7230"/>
    <lineage>
        <taxon>Eukaryota</taxon>
        <taxon>Metazoa</taxon>
        <taxon>Ecdysozoa</taxon>
        <taxon>Arthropoda</taxon>
        <taxon>Hexapoda</taxon>
        <taxon>Insecta</taxon>
        <taxon>Pterygota</taxon>
        <taxon>Neoptera</taxon>
        <taxon>Endopterygota</taxon>
        <taxon>Diptera</taxon>
        <taxon>Brachycera</taxon>
        <taxon>Muscomorpha</taxon>
        <taxon>Ephydroidea</taxon>
        <taxon>Drosophilidae</taxon>
        <taxon>Drosophila</taxon>
    </lineage>
</organism>
<dbReference type="PANTHER" id="PTHR45879:SF3">
    <property type="entry name" value="CYCLIC AMP RESPONSE ELEMENT-BINDING PROTEIN B"/>
    <property type="match status" value="1"/>
</dbReference>
<dbReference type="InParanoid" id="B4L333"/>
<dbReference type="PRINTS" id="PR00041">
    <property type="entry name" value="LEUZIPPRCREB"/>
</dbReference>
<dbReference type="OrthoDB" id="5970722at2759"/>
<evidence type="ECO:0000256" key="6">
    <source>
        <dbReference type="SAM" id="Coils"/>
    </source>
</evidence>
<evidence type="ECO:0000256" key="7">
    <source>
        <dbReference type="SAM" id="MobiDB-lite"/>
    </source>
</evidence>
<dbReference type="GO" id="GO:0000978">
    <property type="term" value="F:RNA polymerase II cis-regulatory region sequence-specific DNA binding"/>
    <property type="evidence" value="ECO:0007669"/>
    <property type="project" value="TreeGrafter"/>
</dbReference>
<evidence type="ECO:0000313" key="10">
    <source>
        <dbReference type="EMBL" id="EDW06961.2"/>
    </source>
</evidence>
<feature type="compositionally biased region" description="Low complexity" evidence="7">
    <location>
        <begin position="41"/>
        <end position="62"/>
    </location>
</feature>
<dbReference type="Pfam" id="PF00170">
    <property type="entry name" value="bZIP_1"/>
    <property type="match status" value="1"/>
</dbReference>
<keyword evidence="11" id="KW-1185">Reference proteome</keyword>
<dbReference type="EMBL" id="CH933810">
    <property type="protein sequence ID" value="EDW06961.2"/>
    <property type="molecule type" value="Genomic_DNA"/>
</dbReference>
<dbReference type="PROSITE" id="PS50217">
    <property type="entry name" value="BZIP"/>
    <property type="match status" value="1"/>
</dbReference>
<name>B4L333_DROMO</name>
<protein>
    <recommendedName>
        <fullName evidence="12">BZIP domain-containing protein</fullName>
    </recommendedName>
</protein>
<proteinExistence type="predicted"/>
<dbReference type="GO" id="GO:0005667">
    <property type="term" value="C:transcription regulator complex"/>
    <property type="evidence" value="ECO:0007669"/>
    <property type="project" value="TreeGrafter"/>
</dbReference>
<evidence type="ECO:0000256" key="2">
    <source>
        <dbReference type="ARBA" id="ARBA00023015"/>
    </source>
</evidence>
<dbReference type="Gene3D" id="1.20.5.170">
    <property type="match status" value="1"/>
</dbReference>
<evidence type="ECO:0000256" key="1">
    <source>
        <dbReference type="ARBA" id="ARBA00004123"/>
    </source>
</evidence>
<dbReference type="InterPro" id="IPR004827">
    <property type="entry name" value="bZIP"/>
</dbReference>
<comment type="subcellular location">
    <subcellularLocation>
        <location evidence="1">Nucleus</location>
    </subcellularLocation>
</comment>
<dbReference type="SUPFAM" id="SSF57959">
    <property type="entry name" value="Leucine zipper domain"/>
    <property type="match status" value="1"/>
</dbReference>
<evidence type="ECO:0000256" key="3">
    <source>
        <dbReference type="ARBA" id="ARBA00023125"/>
    </source>
</evidence>
<evidence type="ECO:0000256" key="5">
    <source>
        <dbReference type="ARBA" id="ARBA00023242"/>
    </source>
</evidence>
<feature type="domain" description="BZIP" evidence="8">
    <location>
        <begin position="286"/>
        <end position="345"/>
    </location>
</feature>
<evidence type="ECO:0000259" key="8">
    <source>
        <dbReference type="PROSITE" id="PS50217"/>
    </source>
</evidence>
<dbReference type="InterPro" id="IPR003102">
    <property type="entry name" value="CREB1-like_pKID"/>
</dbReference>
<dbReference type="CDD" id="cd14690">
    <property type="entry name" value="bZIP_CREB1"/>
    <property type="match status" value="1"/>
</dbReference>
<evidence type="ECO:0000313" key="11">
    <source>
        <dbReference type="Proteomes" id="UP000009192"/>
    </source>
</evidence>